<dbReference type="EMBL" id="JAJTJA010000007">
    <property type="protein sequence ID" value="KAH8695991.1"/>
    <property type="molecule type" value="Genomic_DNA"/>
</dbReference>
<gene>
    <name evidence="7" type="ORF">BGW36DRAFT_428015</name>
</gene>
<comment type="caution">
    <text evidence="7">The sequence shown here is derived from an EMBL/GenBank/DDBJ whole genome shotgun (WGS) entry which is preliminary data.</text>
</comment>
<comment type="subcellular location">
    <subcellularLocation>
        <location evidence="1">Membrane</location>
        <topology evidence="1">Multi-pass membrane protein</topology>
    </subcellularLocation>
</comment>
<dbReference type="Gene3D" id="1.20.1250.20">
    <property type="entry name" value="MFS general substrate transporter like domains"/>
    <property type="match status" value="1"/>
</dbReference>
<dbReference type="Proteomes" id="UP001201262">
    <property type="component" value="Unassembled WGS sequence"/>
</dbReference>
<dbReference type="PANTHER" id="PTHR23514">
    <property type="entry name" value="BYPASS OF STOP CODON PROTEIN 6"/>
    <property type="match status" value="1"/>
</dbReference>
<feature type="transmembrane region" description="Helical" evidence="6">
    <location>
        <begin position="77"/>
        <end position="96"/>
    </location>
</feature>
<name>A0AAD4PZH7_9EURO</name>
<dbReference type="SUPFAM" id="SSF103473">
    <property type="entry name" value="MFS general substrate transporter"/>
    <property type="match status" value="1"/>
</dbReference>
<feature type="transmembrane region" description="Helical" evidence="6">
    <location>
        <begin position="140"/>
        <end position="160"/>
    </location>
</feature>
<feature type="compositionally biased region" description="Basic and acidic residues" evidence="5">
    <location>
        <begin position="8"/>
        <end position="27"/>
    </location>
</feature>
<keyword evidence="8" id="KW-1185">Reference proteome</keyword>
<accession>A0AAD4PZH7</accession>
<evidence type="ECO:0000256" key="2">
    <source>
        <dbReference type="ARBA" id="ARBA00022692"/>
    </source>
</evidence>
<dbReference type="GeneID" id="70250778"/>
<feature type="region of interest" description="Disordered" evidence="5">
    <location>
        <begin position="1"/>
        <end position="28"/>
    </location>
</feature>
<dbReference type="GO" id="GO:0016020">
    <property type="term" value="C:membrane"/>
    <property type="evidence" value="ECO:0007669"/>
    <property type="project" value="UniProtKB-SubCell"/>
</dbReference>
<keyword evidence="2 6" id="KW-0812">Transmembrane</keyword>
<dbReference type="InterPro" id="IPR036259">
    <property type="entry name" value="MFS_trans_sf"/>
</dbReference>
<keyword evidence="3 6" id="KW-1133">Transmembrane helix</keyword>
<dbReference type="AlphaFoldDB" id="A0AAD4PZH7"/>
<evidence type="ECO:0000256" key="6">
    <source>
        <dbReference type="SAM" id="Phobius"/>
    </source>
</evidence>
<evidence type="ECO:0000313" key="7">
    <source>
        <dbReference type="EMBL" id="KAH8695991.1"/>
    </source>
</evidence>
<proteinExistence type="predicted"/>
<reference evidence="7" key="1">
    <citation type="submission" date="2021-12" db="EMBL/GenBank/DDBJ databases">
        <title>Convergent genome expansion in fungi linked to evolution of root-endophyte symbiosis.</title>
        <authorList>
            <consortium name="DOE Joint Genome Institute"/>
            <person name="Ke Y.-H."/>
            <person name="Bonito G."/>
            <person name="Liao H.-L."/>
            <person name="Looney B."/>
            <person name="Rojas-Flechas A."/>
            <person name="Nash J."/>
            <person name="Hameed K."/>
            <person name="Schadt C."/>
            <person name="Martin F."/>
            <person name="Crous P.W."/>
            <person name="Miettinen O."/>
            <person name="Magnuson J.K."/>
            <person name="Labbe J."/>
            <person name="Jacobson D."/>
            <person name="Doktycz M.J."/>
            <person name="Veneault-Fourrey C."/>
            <person name="Kuo A."/>
            <person name="Mondo S."/>
            <person name="Calhoun S."/>
            <person name="Riley R."/>
            <person name="Ohm R."/>
            <person name="LaButti K."/>
            <person name="Andreopoulos B."/>
            <person name="Pangilinan J."/>
            <person name="Nolan M."/>
            <person name="Tritt A."/>
            <person name="Clum A."/>
            <person name="Lipzen A."/>
            <person name="Daum C."/>
            <person name="Barry K."/>
            <person name="Grigoriev I.V."/>
            <person name="Vilgalys R."/>
        </authorList>
    </citation>
    <scope>NUCLEOTIDE SEQUENCE</scope>
    <source>
        <strain evidence="7">PMI_201</strain>
    </source>
</reference>
<evidence type="ECO:0000256" key="3">
    <source>
        <dbReference type="ARBA" id="ARBA00022989"/>
    </source>
</evidence>
<evidence type="ECO:0000256" key="5">
    <source>
        <dbReference type="SAM" id="MobiDB-lite"/>
    </source>
</evidence>
<organism evidence="7 8">
    <name type="scientific">Talaromyces proteolyticus</name>
    <dbReference type="NCBI Taxonomy" id="1131652"/>
    <lineage>
        <taxon>Eukaryota</taxon>
        <taxon>Fungi</taxon>
        <taxon>Dikarya</taxon>
        <taxon>Ascomycota</taxon>
        <taxon>Pezizomycotina</taxon>
        <taxon>Eurotiomycetes</taxon>
        <taxon>Eurotiomycetidae</taxon>
        <taxon>Eurotiales</taxon>
        <taxon>Trichocomaceae</taxon>
        <taxon>Talaromyces</taxon>
        <taxon>Talaromyces sect. Bacilispori</taxon>
    </lineage>
</organism>
<sequence length="399" mass="43759">MLTAAIEGDNKEKSAPHPDSHEGREASTKPLTAQKVLIPYIHPAYHIGLLLVWIVYLSNFLGWLFASFTNINLSLRIDTGGSLIVGTLVQGIAFVLICWKPLFPLFAIAFSFAGAGAGYQDAKTYVFVTGLHNTHRWLGLLHAVYGSGATISPLVANAIASNTLYWNYYYLVTLSLAVLNTCLAACSFRKCLFRPITERAKNTTGTELKRGRTVPSGYSVYFSSSMWTLRLPLEIRIEIPFFLDYYRPKVKAWLVEYVIVIKKGNPSKIGYAETGFCAGLTLGRIFLADITEKFGERLMILGFFSAAFSRGFVGHDRKIVSRTVYIGGVGKRKRDATYIEKLTKLSDFERFTASIVSAGSAAFPFITGAIGSTAGVKVLQQAGDGRASRRNVGVLDIGA</sequence>
<dbReference type="PANTHER" id="PTHR23514:SF15">
    <property type="entry name" value="TRANSPORTER, PUTATIVE (AFU_ORTHOLOGUE AFUA_8G05090)-RELATED"/>
    <property type="match status" value="1"/>
</dbReference>
<protein>
    <recommendedName>
        <fullName evidence="9">Major facilitator superfamily (MFS) profile domain-containing protein</fullName>
    </recommendedName>
</protein>
<dbReference type="RefSeq" id="XP_046070929.1">
    <property type="nucleotide sequence ID" value="XM_046220491.1"/>
</dbReference>
<evidence type="ECO:0000256" key="4">
    <source>
        <dbReference type="ARBA" id="ARBA00023136"/>
    </source>
</evidence>
<keyword evidence="4 6" id="KW-0472">Membrane</keyword>
<evidence type="ECO:0000256" key="1">
    <source>
        <dbReference type="ARBA" id="ARBA00004141"/>
    </source>
</evidence>
<feature type="transmembrane region" description="Helical" evidence="6">
    <location>
        <begin position="44"/>
        <end position="65"/>
    </location>
</feature>
<feature type="transmembrane region" description="Helical" evidence="6">
    <location>
        <begin position="166"/>
        <end position="186"/>
    </location>
</feature>
<dbReference type="InterPro" id="IPR051788">
    <property type="entry name" value="MFS_Transporter"/>
</dbReference>
<evidence type="ECO:0008006" key="9">
    <source>
        <dbReference type="Google" id="ProtNLM"/>
    </source>
</evidence>
<evidence type="ECO:0000313" key="8">
    <source>
        <dbReference type="Proteomes" id="UP001201262"/>
    </source>
</evidence>